<keyword evidence="2" id="KW-1185">Reference proteome</keyword>
<evidence type="ECO:0000313" key="2">
    <source>
        <dbReference type="Proteomes" id="UP001151699"/>
    </source>
</evidence>
<comment type="caution">
    <text evidence="1">The sequence shown here is derived from an EMBL/GenBank/DDBJ whole genome shotgun (WGS) entry which is preliminary data.</text>
</comment>
<dbReference type="EMBL" id="WJQU01000004">
    <property type="protein sequence ID" value="KAJ6635337.1"/>
    <property type="molecule type" value="Genomic_DNA"/>
</dbReference>
<organism evidence="1 2">
    <name type="scientific">Pseudolycoriella hygida</name>
    <dbReference type="NCBI Taxonomy" id="35572"/>
    <lineage>
        <taxon>Eukaryota</taxon>
        <taxon>Metazoa</taxon>
        <taxon>Ecdysozoa</taxon>
        <taxon>Arthropoda</taxon>
        <taxon>Hexapoda</taxon>
        <taxon>Insecta</taxon>
        <taxon>Pterygota</taxon>
        <taxon>Neoptera</taxon>
        <taxon>Endopterygota</taxon>
        <taxon>Diptera</taxon>
        <taxon>Nematocera</taxon>
        <taxon>Sciaroidea</taxon>
        <taxon>Sciaridae</taxon>
        <taxon>Pseudolycoriella</taxon>
    </lineage>
</organism>
<accession>A0A9Q0RWS8</accession>
<reference evidence="1" key="1">
    <citation type="submission" date="2022-07" db="EMBL/GenBank/DDBJ databases">
        <authorList>
            <person name="Trinca V."/>
            <person name="Uliana J.V.C."/>
            <person name="Torres T.T."/>
            <person name="Ward R.J."/>
            <person name="Monesi N."/>
        </authorList>
    </citation>
    <scope>NUCLEOTIDE SEQUENCE</scope>
    <source>
        <strain evidence="1">HSMRA1968</strain>
        <tissue evidence="1">Whole embryos</tissue>
    </source>
</reference>
<protein>
    <submittedName>
        <fullName evidence="1">Uncharacterized protein</fullName>
    </submittedName>
</protein>
<dbReference type="Proteomes" id="UP001151699">
    <property type="component" value="Chromosome C"/>
</dbReference>
<gene>
    <name evidence="1" type="ORF">Bhyg_13922</name>
</gene>
<sequence length="292" mass="33450">MSSTNIKTETPSKITDEANVLNKAFRSFGGRETWVDWDLGVVHMRIVTKDRIRVEIRVFGLEVTPNKKGLNEIGFKSSVTKYAITFYPLGNQKGGIQKNYKLVTSDKKTQCMYYIHCRRSGKVVSLTAKECVAAISLFIKEEVAIVDALKGPYIVTNFNSLKKSRSAHGKSIGIFYIETSSQTFVKSGYHPSEHQLRQRIGTDKFDYTLIRTRNLSNRNVLQFNKVQAVSVLILQIIIPIQMIRLYMKERVFSSYICYNLHNCCEQHLPLVKIMLHSQRRAALMEQETIESP</sequence>
<name>A0A9Q0RWS8_9DIPT</name>
<dbReference type="AlphaFoldDB" id="A0A9Q0RWS8"/>
<evidence type="ECO:0000313" key="1">
    <source>
        <dbReference type="EMBL" id="KAJ6635337.1"/>
    </source>
</evidence>
<proteinExistence type="predicted"/>